<keyword evidence="3" id="KW-0820">tRNA-binding</keyword>
<dbReference type="InterPro" id="IPR035587">
    <property type="entry name" value="DUS-like_FMN-bd"/>
</dbReference>
<comment type="catalytic activity">
    <reaction evidence="11">
        <text>a 5,6-dihydrouridine in tRNA + NAD(+) = a uridine in tRNA + NADH + H(+)</text>
        <dbReference type="Rhea" id="RHEA:54452"/>
        <dbReference type="Rhea" id="RHEA-COMP:13339"/>
        <dbReference type="Rhea" id="RHEA-COMP:13887"/>
        <dbReference type="ChEBI" id="CHEBI:15378"/>
        <dbReference type="ChEBI" id="CHEBI:57540"/>
        <dbReference type="ChEBI" id="CHEBI:57945"/>
        <dbReference type="ChEBI" id="CHEBI:65315"/>
        <dbReference type="ChEBI" id="CHEBI:74443"/>
    </reaction>
</comment>
<evidence type="ECO:0000256" key="5">
    <source>
        <dbReference type="ARBA" id="ARBA00022643"/>
    </source>
</evidence>
<dbReference type="PANTHER" id="PTHR11082:SF25">
    <property type="entry name" value="DUS-LIKE FMN-BINDING DOMAIN-CONTAINING PROTEIN"/>
    <property type="match status" value="1"/>
</dbReference>
<proteinExistence type="inferred from homology"/>
<dbReference type="GO" id="GO:0017150">
    <property type="term" value="F:tRNA dihydrouridine synthase activity"/>
    <property type="evidence" value="ECO:0007669"/>
    <property type="project" value="InterPro"/>
</dbReference>
<evidence type="ECO:0000256" key="4">
    <source>
        <dbReference type="ARBA" id="ARBA00022630"/>
    </source>
</evidence>
<dbReference type="Proteomes" id="UP000179113">
    <property type="component" value="Unassembled WGS sequence"/>
</dbReference>
<comment type="similarity">
    <text evidence="12">Belongs to the dus family.</text>
</comment>
<dbReference type="Gene3D" id="3.20.20.70">
    <property type="entry name" value="Aldolase class I"/>
    <property type="match status" value="1"/>
</dbReference>
<keyword evidence="5 12" id="KW-0288">FMN</keyword>
<evidence type="ECO:0000259" key="15">
    <source>
        <dbReference type="Pfam" id="PF01207"/>
    </source>
</evidence>
<dbReference type="InterPro" id="IPR024036">
    <property type="entry name" value="tRNA-dHydroUridine_Synthase_C"/>
</dbReference>
<dbReference type="EC" id="1.3.1.-" evidence="12"/>
<gene>
    <name evidence="16" type="ORF">A2415_01050</name>
</gene>
<sequence length="302" mass="34333">MDDVTDKVFREIIAQIAKPDVMFTEFTSAEALSSEGREKIAHKLSYTENQRHVVAQIWGADPESFKKAAMYIKEQGLDGIDINLGCPEKSIMKRGSGAASINNKELVEKLIDAVREGAPKLPLSIKTRLDKTQDLTKEWISFLLSKNINALTLHARTARDLSKVPANWEEIGKAVELRNKLNPEVTIIGNGDVRSYEEIIEKHKVYGVDGVMIGRGILHNPWLFEKGAVSQSHGTKEYMELLIKHTKLFNDTWGKTKSFEVMKKFFKVYIKDFRGANELRQQLMGTKSYEEFCEVINNRALR</sequence>
<dbReference type="GO" id="GO:0050660">
    <property type="term" value="F:flavin adenine dinucleotide binding"/>
    <property type="evidence" value="ECO:0007669"/>
    <property type="project" value="InterPro"/>
</dbReference>
<evidence type="ECO:0000256" key="8">
    <source>
        <dbReference type="ARBA" id="ARBA00022884"/>
    </source>
</evidence>
<dbReference type="PROSITE" id="PS01136">
    <property type="entry name" value="UPF0034"/>
    <property type="match status" value="1"/>
</dbReference>
<evidence type="ECO:0000256" key="14">
    <source>
        <dbReference type="PIRSR" id="PIRSR006621-2"/>
    </source>
</evidence>
<evidence type="ECO:0000256" key="3">
    <source>
        <dbReference type="ARBA" id="ARBA00022555"/>
    </source>
</evidence>
<reference evidence="16 17" key="1">
    <citation type="journal article" date="2016" name="Nat. Commun.">
        <title>Thousands of microbial genomes shed light on interconnected biogeochemical processes in an aquifer system.</title>
        <authorList>
            <person name="Anantharaman K."/>
            <person name="Brown C.T."/>
            <person name="Hug L.A."/>
            <person name="Sharon I."/>
            <person name="Castelle C.J."/>
            <person name="Probst A.J."/>
            <person name="Thomas B.C."/>
            <person name="Singh A."/>
            <person name="Wilkins M.J."/>
            <person name="Karaoz U."/>
            <person name="Brodie E.L."/>
            <person name="Williams K.H."/>
            <person name="Hubbard S.S."/>
            <person name="Banfield J.F."/>
        </authorList>
    </citation>
    <scope>NUCLEOTIDE SEQUENCE [LARGE SCALE GENOMIC DNA]</scope>
</reference>
<evidence type="ECO:0000256" key="13">
    <source>
        <dbReference type="PIRSR" id="PIRSR006621-1"/>
    </source>
</evidence>
<evidence type="ECO:0000256" key="12">
    <source>
        <dbReference type="PIRNR" id="PIRNR006621"/>
    </source>
</evidence>
<feature type="binding site" evidence="14">
    <location>
        <position position="56"/>
    </location>
    <ligand>
        <name>FMN</name>
        <dbReference type="ChEBI" id="CHEBI:58210"/>
    </ligand>
</feature>
<comment type="catalytic activity">
    <reaction evidence="10">
        <text>a 5,6-dihydrouridine in tRNA + NADP(+) = a uridine in tRNA + NADPH + H(+)</text>
        <dbReference type="Rhea" id="RHEA:23624"/>
        <dbReference type="Rhea" id="RHEA-COMP:13339"/>
        <dbReference type="Rhea" id="RHEA-COMP:13887"/>
        <dbReference type="ChEBI" id="CHEBI:15378"/>
        <dbReference type="ChEBI" id="CHEBI:57783"/>
        <dbReference type="ChEBI" id="CHEBI:58349"/>
        <dbReference type="ChEBI" id="CHEBI:65315"/>
        <dbReference type="ChEBI" id="CHEBI:74443"/>
    </reaction>
</comment>
<dbReference type="InterPro" id="IPR018517">
    <property type="entry name" value="tRNA_hU_synthase_CS"/>
</dbReference>
<name>A0A1F4WLF9_UNCKA</name>
<dbReference type="SUPFAM" id="SSF51395">
    <property type="entry name" value="FMN-linked oxidoreductases"/>
    <property type="match status" value="1"/>
</dbReference>
<keyword evidence="8" id="KW-0694">RNA-binding</keyword>
<accession>A0A1F4WLF9</accession>
<dbReference type="PANTHER" id="PTHR11082">
    <property type="entry name" value="TRNA-DIHYDROURIDINE SYNTHASE"/>
    <property type="match status" value="1"/>
</dbReference>
<dbReference type="InterPro" id="IPR001269">
    <property type="entry name" value="DUS_fam"/>
</dbReference>
<dbReference type="InterPro" id="IPR013785">
    <property type="entry name" value="Aldolase_TIM"/>
</dbReference>
<dbReference type="Gene3D" id="1.10.1200.80">
    <property type="entry name" value="Putative flavin oxidoreducatase, domain 2"/>
    <property type="match status" value="1"/>
</dbReference>
<evidence type="ECO:0000256" key="10">
    <source>
        <dbReference type="ARBA" id="ARBA00048205"/>
    </source>
</evidence>
<feature type="active site" description="Proton donor" evidence="13">
    <location>
        <position position="86"/>
    </location>
</feature>
<keyword evidence="6 12" id="KW-0819">tRNA processing</keyword>
<dbReference type="Pfam" id="PF01207">
    <property type="entry name" value="Dus"/>
    <property type="match status" value="1"/>
</dbReference>
<evidence type="ECO:0000256" key="9">
    <source>
        <dbReference type="ARBA" id="ARBA00023002"/>
    </source>
</evidence>
<feature type="binding site" evidence="14">
    <location>
        <position position="126"/>
    </location>
    <ligand>
        <name>FMN</name>
        <dbReference type="ChEBI" id="CHEBI:58210"/>
    </ligand>
</feature>
<dbReference type="GO" id="GO:0000049">
    <property type="term" value="F:tRNA binding"/>
    <property type="evidence" value="ECO:0007669"/>
    <property type="project" value="UniProtKB-KW"/>
</dbReference>
<evidence type="ECO:0000256" key="7">
    <source>
        <dbReference type="ARBA" id="ARBA00022857"/>
    </source>
</evidence>
<evidence type="ECO:0000256" key="11">
    <source>
        <dbReference type="ARBA" id="ARBA00048802"/>
    </source>
</evidence>
<organism evidence="16 17">
    <name type="scientific">candidate division WWE3 bacterium RIFOXYC1_FULL_39_7</name>
    <dbReference type="NCBI Taxonomy" id="1802643"/>
    <lineage>
        <taxon>Bacteria</taxon>
        <taxon>Katanobacteria</taxon>
    </lineage>
</organism>
<keyword evidence="4 12" id="KW-0285">Flavoprotein</keyword>
<evidence type="ECO:0000313" key="16">
    <source>
        <dbReference type="EMBL" id="OGC70240.1"/>
    </source>
</evidence>
<dbReference type="EMBL" id="MEWA01000009">
    <property type="protein sequence ID" value="OGC70240.1"/>
    <property type="molecule type" value="Genomic_DNA"/>
</dbReference>
<keyword evidence="14" id="KW-0547">Nucleotide-binding</keyword>
<feature type="domain" description="DUS-like FMN-binding" evidence="15">
    <location>
        <begin position="1"/>
        <end position="297"/>
    </location>
</feature>
<dbReference type="PIRSF" id="PIRSF006621">
    <property type="entry name" value="Dus"/>
    <property type="match status" value="1"/>
</dbReference>
<keyword evidence="7" id="KW-0521">NADP</keyword>
<feature type="binding site" evidence="14">
    <location>
        <position position="154"/>
    </location>
    <ligand>
        <name>FMN</name>
        <dbReference type="ChEBI" id="CHEBI:58210"/>
    </ligand>
</feature>
<protein>
    <recommendedName>
        <fullName evidence="12">tRNA-dihydrouridine synthase</fullName>
        <ecNumber evidence="12">1.3.1.-</ecNumber>
    </recommendedName>
</protein>
<comment type="function">
    <text evidence="2 12">Catalyzes the synthesis of 5,6-dihydrouridine (D), a modified base found in the D-loop of most tRNAs, via the reduction of the C5-C6 double bond in target uridines.</text>
</comment>
<comment type="cofactor">
    <cofactor evidence="1 12 14">
        <name>FMN</name>
        <dbReference type="ChEBI" id="CHEBI:58210"/>
    </cofactor>
</comment>
<evidence type="ECO:0000256" key="2">
    <source>
        <dbReference type="ARBA" id="ARBA00002790"/>
    </source>
</evidence>
<keyword evidence="9 12" id="KW-0560">Oxidoreductase</keyword>
<feature type="binding site" evidence="14">
    <location>
        <begin position="214"/>
        <end position="215"/>
    </location>
    <ligand>
        <name>FMN</name>
        <dbReference type="ChEBI" id="CHEBI:58210"/>
    </ligand>
</feature>
<evidence type="ECO:0000256" key="1">
    <source>
        <dbReference type="ARBA" id="ARBA00001917"/>
    </source>
</evidence>
<comment type="caution">
    <text evidence="16">The sequence shown here is derived from an EMBL/GenBank/DDBJ whole genome shotgun (WGS) entry which is preliminary data.</text>
</comment>
<dbReference type="CDD" id="cd02801">
    <property type="entry name" value="DUS_like_FMN"/>
    <property type="match status" value="1"/>
</dbReference>
<evidence type="ECO:0000313" key="17">
    <source>
        <dbReference type="Proteomes" id="UP000179113"/>
    </source>
</evidence>
<dbReference type="AlphaFoldDB" id="A0A1F4WLF9"/>
<evidence type="ECO:0000256" key="6">
    <source>
        <dbReference type="ARBA" id="ARBA00022694"/>
    </source>
</evidence>